<dbReference type="InterPro" id="IPR002810">
    <property type="entry name" value="NfeD-like_C"/>
</dbReference>
<dbReference type="EMBL" id="RBAH01000001">
    <property type="protein sequence ID" value="RKN86962.1"/>
    <property type="molecule type" value="Genomic_DNA"/>
</dbReference>
<dbReference type="Proteomes" id="UP000282311">
    <property type="component" value="Unassembled WGS sequence"/>
</dbReference>
<feature type="domain" description="NfeD integral membrane" evidence="7">
    <location>
        <begin position="262"/>
        <end position="376"/>
    </location>
</feature>
<dbReference type="PANTHER" id="PTHR33507:SF3">
    <property type="entry name" value="INNER MEMBRANE PROTEIN YBBJ"/>
    <property type="match status" value="1"/>
</dbReference>
<evidence type="ECO:0000313" key="9">
    <source>
        <dbReference type="EMBL" id="RKN86962.1"/>
    </source>
</evidence>
<dbReference type="SUPFAM" id="SSF141322">
    <property type="entry name" value="NfeD domain-like"/>
    <property type="match status" value="1"/>
</dbReference>
<feature type="transmembrane region" description="Helical" evidence="5">
    <location>
        <begin position="306"/>
        <end position="324"/>
    </location>
</feature>
<feature type="transmembrane region" description="Helical" evidence="5">
    <location>
        <begin position="357"/>
        <end position="378"/>
    </location>
</feature>
<protein>
    <submittedName>
        <fullName evidence="9">Nodulation protein NfeD</fullName>
    </submittedName>
</protein>
<accession>A0A3B0CRJ8</accession>
<comment type="caution">
    <text evidence="9">The sequence shown here is derived from an EMBL/GenBank/DDBJ whole genome shotgun (WGS) entry which is preliminary data.</text>
</comment>
<dbReference type="PANTHER" id="PTHR33507">
    <property type="entry name" value="INNER MEMBRANE PROTEIN YBBJ"/>
    <property type="match status" value="1"/>
</dbReference>
<sequence>MRNVVTSSKRRSVLVWGLIALVLACGVMLGIGVQAASSSGQQTQGAAVSGKLVYVIPVHQTVESGLYSFLERAFAEAASSGAAAIVLDIDTLGGRLDSADRIGKLIRGSVVPTTAFVHGRAVSAGSYIALNANKIVMEPGGTIGSAAVIHQSGKEIDSAKIISRWSSEMRSAAELRGRNPDIAEGMVNKQVNVDMPQIGKKGGNGTIVSLTAEEALKVGYADYMAGSLDETLSWMGLSGAQKISFEPSFAENLARWLVNPVVMTVLLLIGLVGIAIELLLPGFTLPGVVGALAFALYFFGHYVAGFAGIEHVILFIAGIVLLVLEIFVPSFGIMGILGIAAIMAGVVLAAFDTKNALLSLGIATVLAAITVTIVAVVFKRYGVWNKFILRDELSADQGYVSFESKHHLFGALGVAVTPLRPAGIVDIEGEKVDVVTEGEYIEANRSVMVIKIEGGRVVVKQV</sequence>
<evidence type="ECO:0000256" key="3">
    <source>
        <dbReference type="ARBA" id="ARBA00022989"/>
    </source>
</evidence>
<keyword evidence="10" id="KW-1185">Reference proteome</keyword>
<evidence type="ECO:0000256" key="1">
    <source>
        <dbReference type="ARBA" id="ARBA00004141"/>
    </source>
</evidence>
<dbReference type="GO" id="GO:0005886">
    <property type="term" value="C:plasma membrane"/>
    <property type="evidence" value="ECO:0007669"/>
    <property type="project" value="TreeGrafter"/>
</dbReference>
<dbReference type="SUPFAM" id="SSF52096">
    <property type="entry name" value="ClpP/crotonase"/>
    <property type="match status" value="1"/>
</dbReference>
<dbReference type="InterPro" id="IPR012340">
    <property type="entry name" value="NA-bd_OB-fold"/>
</dbReference>
<dbReference type="Pfam" id="PF01957">
    <property type="entry name" value="NfeD"/>
    <property type="match status" value="1"/>
</dbReference>
<dbReference type="AlphaFoldDB" id="A0A3B0CRJ8"/>
<feature type="domain" description="NfeD-like C-terminal" evidence="6">
    <location>
        <begin position="408"/>
        <end position="460"/>
    </location>
</feature>
<feature type="transmembrane region" description="Helical" evidence="5">
    <location>
        <begin position="331"/>
        <end position="351"/>
    </location>
</feature>
<dbReference type="InterPro" id="IPR029045">
    <property type="entry name" value="ClpP/crotonase-like_dom_sf"/>
</dbReference>
<feature type="transmembrane region" description="Helical" evidence="5">
    <location>
        <begin position="256"/>
        <end position="276"/>
    </location>
</feature>
<feature type="transmembrane region" description="Helical" evidence="5">
    <location>
        <begin position="283"/>
        <end position="300"/>
    </location>
</feature>
<evidence type="ECO:0000259" key="7">
    <source>
        <dbReference type="Pfam" id="PF24961"/>
    </source>
</evidence>
<evidence type="ECO:0000256" key="4">
    <source>
        <dbReference type="ARBA" id="ARBA00023136"/>
    </source>
</evidence>
<dbReference type="RefSeq" id="WP_120745670.1">
    <property type="nucleotide sequence ID" value="NZ_RBAH01000001.1"/>
</dbReference>
<feature type="domain" description="NfeD1b N-terminal" evidence="8">
    <location>
        <begin position="53"/>
        <end position="241"/>
    </location>
</feature>
<comment type="subcellular location">
    <subcellularLocation>
        <location evidence="1">Membrane</location>
        <topology evidence="1">Multi-pass membrane protein</topology>
    </subcellularLocation>
</comment>
<keyword evidence="3 5" id="KW-1133">Transmembrane helix</keyword>
<dbReference type="Pfam" id="PF25145">
    <property type="entry name" value="NfeD1b_N"/>
    <property type="match status" value="1"/>
</dbReference>
<proteinExistence type="predicted"/>
<organism evidence="9 10">
    <name type="scientific">Paenibacillus ginsengarvi</name>
    <dbReference type="NCBI Taxonomy" id="400777"/>
    <lineage>
        <taxon>Bacteria</taxon>
        <taxon>Bacillati</taxon>
        <taxon>Bacillota</taxon>
        <taxon>Bacilli</taxon>
        <taxon>Bacillales</taxon>
        <taxon>Paenibacillaceae</taxon>
        <taxon>Paenibacillus</taxon>
    </lineage>
</organism>
<reference evidence="9 10" key="1">
    <citation type="journal article" date="2007" name="Int. J. Syst. Evol. Microbiol.">
        <title>Paenibacillus ginsengarvi sp. nov., isolated from soil from ginseng cultivation.</title>
        <authorList>
            <person name="Yoon M.H."/>
            <person name="Ten L.N."/>
            <person name="Im W.T."/>
        </authorList>
    </citation>
    <scope>NUCLEOTIDE SEQUENCE [LARGE SCALE GENOMIC DNA]</scope>
    <source>
        <strain evidence="9 10">KCTC 13059</strain>
    </source>
</reference>
<dbReference type="Gene3D" id="2.40.50.140">
    <property type="entry name" value="Nucleic acid-binding proteins"/>
    <property type="match status" value="1"/>
</dbReference>
<evidence type="ECO:0000256" key="2">
    <source>
        <dbReference type="ARBA" id="ARBA00022692"/>
    </source>
</evidence>
<keyword evidence="2 5" id="KW-0812">Transmembrane</keyword>
<evidence type="ECO:0000259" key="6">
    <source>
        <dbReference type="Pfam" id="PF01957"/>
    </source>
</evidence>
<evidence type="ECO:0000313" key="10">
    <source>
        <dbReference type="Proteomes" id="UP000282311"/>
    </source>
</evidence>
<evidence type="ECO:0000259" key="8">
    <source>
        <dbReference type="Pfam" id="PF25145"/>
    </source>
</evidence>
<dbReference type="OrthoDB" id="9806253at2"/>
<dbReference type="Pfam" id="PF24961">
    <property type="entry name" value="NfeD_membrane"/>
    <property type="match status" value="1"/>
</dbReference>
<dbReference type="InterPro" id="IPR056738">
    <property type="entry name" value="NfeD1b_N"/>
</dbReference>
<name>A0A3B0CRJ8_9BACL</name>
<dbReference type="PROSITE" id="PS51257">
    <property type="entry name" value="PROKAR_LIPOPROTEIN"/>
    <property type="match status" value="1"/>
</dbReference>
<dbReference type="CDD" id="cd07021">
    <property type="entry name" value="Clp_protease_NfeD_like"/>
    <property type="match status" value="1"/>
</dbReference>
<evidence type="ECO:0000256" key="5">
    <source>
        <dbReference type="SAM" id="Phobius"/>
    </source>
</evidence>
<keyword evidence="4 5" id="KW-0472">Membrane</keyword>
<dbReference type="Gene3D" id="3.90.226.10">
    <property type="entry name" value="2-enoyl-CoA Hydratase, Chain A, domain 1"/>
    <property type="match status" value="1"/>
</dbReference>
<dbReference type="InterPro" id="IPR056739">
    <property type="entry name" value="NfeD_membrane"/>
</dbReference>
<dbReference type="InterPro" id="IPR052165">
    <property type="entry name" value="Membrane_assoc_protease"/>
</dbReference>
<gene>
    <name evidence="9" type="ORF">D7M11_03145</name>
</gene>